<accession>A0A2J6T3M2</accession>
<evidence type="ECO:0000313" key="1">
    <source>
        <dbReference type="EMBL" id="PMD57638.1"/>
    </source>
</evidence>
<dbReference type="GeneID" id="36579923"/>
<dbReference type="AlphaFoldDB" id="A0A2J6T3M2"/>
<dbReference type="InParanoid" id="A0A2J6T3M2"/>
<proteinExistence type="predicted"/>
<dbReference type="Proteomes" id="UP000235371">
    <property type="component" value="Unassembled WGS sequence"/>
</dbReference>
<keyword evidence="2" id="KW-1185">Reference proteome</keyword>
<name>A0A2J6T3M2_9HELO</name>
<evidence type="ECO:0000313" key="2">
    <source>
        <dbReference type="Proteomes" id="UP000235371"/>
    </source>
</evidence>
<organism evidence="1 2">
    <name type="scientific">Hyaloscypha bicolor E</name>
    <dbReference type="NCBI Taxonomy" id="1095630"/>
    <lineage>
        <taxon>Eukaryota</taxon>
        <taxon>Fungi</taxon>
        <taxon>Dikarya</taxon>
        <taxon>Ascomycota</taxon>
        <taxon>Pezizomycotina</taxon>
        <taxon>Leotiomycetes</taxon>
        <taxon>Helotiales</taxon>
        <taxon>Hyaloscyphaceae</taxon>
        <taxon>Hyaloscypha</taxon>
        <taxon>Hyaloscypha bicolor</taxon>
    </lineage>
</organism>
<protein>
    <submittedName>
        <fullName evidence="1">Uncharacterized protein</fullName>
    </submittedName>
</protein>
<gene>
    <name evidence="1" type="ORF">K444DRAFT_31567</name>
</gene>
<reference evidence="1 2" key="1">
    <citation type="submission" date="2016-04" db="EMBL/GenBank/DDBJ databases">
        <title>A degradative enzymes factory behind the ericoid mycorrhizal symbiosis.</title>
        <authorList>
            <consortium name="DOE Joint Genome Institute"/>
            <person name="Martino E."/>
            <person name="Morin E."/>
            <person name="Grelet G."/>
            <person name="Kuo A."/>
            <person name="Kohler A."/>
            <person name="Daghino S."/>
            <person name="Barry K."/>
            <person name="Choi C."/>
            <person name="Cichocki N."/>
            <person name="Clum A."/>
            <person name="Copeland A."/>
            <person name="Hainaut M."/>
            <person name="Haridas S."/>
            <person name="Labutti K."/>
            <person name="Lindquist E."/>
            <person name="Lipzen A."/>
            <person name="Khouja H.-R."/>
            <person name="Murat C."/>
            <person name="Ohm R."/>
            <person name="Olson A."/>
            <person name="Spatafora J."/>
            <person name="Veneault-Fourrey C."/>
            <person name="Henrissat B."/>
            <person name="Grigoriev I."/>
            <person name="Martin F."/>
            <person name="Perotto S."/>
        </authorList>
    </citation>
    <scope>NUCLEOTIDE SEQUENCE [LARGE SCALE GENOMIC DNA]</scope>
    <source>
        <strain evidence="1 2">E</strain>
    </source>
</reference>
<sequence>MAKDSREDASGAILDDAIQQARCVETMARFLRMPHEKFFKLLDYIFDNMEKEKKAVAWELEPNYDEAVIHKNERVVVPEKDVAHGGTLSGVVQVTAIFDGHHSLATGVVICNQYGQIVITAAHPLYSKKWGYAKRVIISAGVGSISSTVESRDGIYAVVPYP</sequence>
<dbReference type="EMBL" id="KZ613846">
    <property type="protein sequence ID" value="PMD57638.1"/>
    <property type="molecule type" value="Genomic_DNA"/>
</dbReference>
<dbReference type="RefSeq" id="XP_024734542.1">
    <property type="nucleotide sequence ID" value="XM_024871841.1"/>
</dbReference>